<proteinExistence type="predicted"/>
<keyword evidence="7" id="KW-1185">Reference proteome</keyword>
<dbReference type="Pfam" id="PF00386">
    <property type="entry name" value="C1q"/>
    <property type="match status" value="2"/>
</dbReference>
<dbReference type="GO" id="GO:0005581">
    <property type="term" value="C:collagen trimer"/>
    <property type="evidence" value="ECO:0007669"/>
    <property type="project" value="UniProtKB-KW"/>
</dbReference>
<evidence type="ECO:0000256" key="2">
    <source>
        <dbReference type="ARBA" id="ARBA00022525"/>
    </source>
</evidence>
<feature type="region of interest" description="Disordered" evidence="4">
    <location>
        <begin position="1"/>
        <end position="43"/>
    </location>
</feature>
<feature type="domain" description="C1q" evidence="5">
    <location>
        <begin position="199"/>
        <end position="336"/>
    </location>
</feature>
<evidence type="ECO:0000256" key="1">
    <source>
        <dbReference type="ARBA" id="ARBA00004498"/>
    </source>
</evidence>
<evidence type="ECO:0000313" key="7">
    <source>
        <dbReference type="Proteomes" id="UP000424527"/>
    </source>
</evidence>
<evidence type="ECO:0000259" key="5">
    <source>
        <dbReference type="PROSITE" id="PS50871"/>
    </source>
</evidence>
<reference evidence="6 7" key="1">
    <citation type="submission" date="2019-07" db="EMBL/GenBank/DDBJ databases">
        <title>Chromosome genome assembly for large yellow croaker.</title>
        <authorList>
            <person name="Xiao S."/>
        </authorList>
    </citation>
    <scope>NUCLEOTIDE SEQUENCE [LARGE SCALE GENOMIC DNA]</scope>
    <source>
        <strain evidence="6">JMULYC20181020</strain>
        <tissue evidence="6">Muscle</tissue>
    </source>
</reference>
<protein>
    <submittedName>
        <fullName evidence="6">Collagen alpha-2(VIII) chain Endothelial collagen</fullName>
    </submittedName>
</protein>
<comment type="subcellular location">
    <subcellularLocation>
        <location evidence="1">Secreted</location>
        <location evidence="1">Extracellular space</location>
        <location evidence="1">Extracellular matrix</location>
    </subcellularLocation>
</comment>
<accession>A0A6G0IVF5</accession>
<comment type="caution">
    <text evidence="6">The sequence shown here is derived from an EMBL/GenBank/DDBJ whole genome shotgun (WGS) entry which is preliminary data.</text>
</comment>
<sequence>MRCFCCDGDSSDPQQPKSGDPDPPKPSGPDPKEPKKAKNIVPDIPPPRRVVAFTAKLNTAHSTPYHSGVLKLVDVVVNEGDAYSPDTGIFTCPLGGLYHFTVHMSVNGRAQCAIFKNGESLASVYHTSLPDKCSQVASVSSVVQLSEGDTVWVNLWGHGRHEIIATEDNDTVFVGFYLGNRSVSSHPQSSVMAYDSSSTHGRPVAFTAKLNVDDSYPKHSGVLKFATVLANEGGGYSADTGIFTCPLDGLYHFMVHVTVYGRGQCAIFKNGEVVVSLYHTNLPDKLSYNSSQVASISSVIKLSKNDEVWINLWGRGRNDIFATEDNDTIFTGFYLR</sequence>
<dbReference type="InterPro" id="IPR050392">
    <property type="entry name" value="Collagen/C1q_domain"/>
</dbReference>
<dbReference type="SUPFAM" id="SSF49842">
    <property type="entry name" value="TNF-like"/>
    <property type="match status" value="2"/>
</dbReference>
<dbReference type="InterPro" id="IPR008983">
    <property type="entry name" value="Tumour_necrosis_fac-like_dom"/>
</dbReference>
<dbReference type="PROSITE" id="PS50871">
    <property type="entry name" value="C1Q"/>
    <property type="match status" value="2"/>
</dbReference>
<dbReference type="PANTHER" id="PTHR15427">
    <property type="entry name" value="EMILIN ELASTIN MICROFIBRIL INTERFACE-LOCATED PROTEIN ELASTIN MICROFIBRIL INTERFACER"/>
    <property type="match status" value="1"/>
</dbReference>
<dbReference type="EMBL" id="REGW02000006">
    <property type="protein sequence ID" value="KAE8295498.1"/>
    <property type="molecule type" value="Genomic_DNA"/>
</dbReference>
<keyword evidence="6" id="KW-0176">Collagen</keyword>
<dbReference type="AlphaFoldDB" id="A0A6G0IVF5"/>
<feature type="domain" description="C1q" evidence="5">
    <location>
        <begin position="46"/>
        <end position="184"/>
    </location>
</feature>
<dbReference type="PANTHER" id="PTHR15427:SF50">
    <property type="entry name" value="COMPLEMENT C1Q TUMOR NECROSIS FACTOR-RELATED PROTEIN 2-LIKE"/>
    <property type="match status" value="1"/>
</dbReference>
<dbReference type="Proteomes" id="UP000424527">
    <property type="component" value="Unassembled WGS sequence"/>
</dbReference>
<organism evidence="6 7">
    <name type="scientific">Larimichthys crocea</name>
    <name type="common">Large yellow croaker</name>
    <name type="synonym">Pseudosciaena crocea</name>
    <dbReference type="NCBI Taxonomy" id="215358"/>
    <lineage>
        <taxon>Eukaryota</taxon>
        <taxon>Metazoa</taxon>
        <taxon>Chordata</taxon>
        <taxon>Craniata</taxon>
        <taxon>Vertebrata</taxon>
        <taxon>Euteleostomi</taxon>
        <taxon>Actinopterygii</taxon>
        <taxon>Neopterygii</taxon>
        <taxon>Teleostei</taxon>
        <taxon>Neoteleostei</taxon>
        <taxon>Acanthomorphata</taxon>
        <taxon>Eupercaria</taxon>
        <taxon>Sciaenidae</taxon>
        <taxon>Larimichthys</taxon>
    </lineage>
</organism>
<dbReference type="SMART" id="SM00110">
    <property type="entry name" value="C1Q"/>
    <property type="match status" value="2"/>
</dbReference>
<keyword evidence="2" id="KW-0964">Secreted</keyword>
<name>A0A6G0IVF5_LARCR</name>
<keyword evidence="3" id="KW-0272">Extracellular matrix</keyword>
<evidence type="ECO:0000256" key="4">
    <source>
        <dbReference type="SAM" id="MobiDB-lite"/>
    </source>
</evidence>
<evidence type="ECO:0000313" key="6">
    <source>
        <dbReference type="EMBL" id="KAE8295498.1"/>
    </source>
</evidence>
<dbReference type="InterPro" id="IPR001073">
    <property type="entry name" value="C1q_dom"/>
</dbReference>
<dbReference type="PRINTS" id="PR00007">
    <property type="entry name" value="COMPLEMNTC1Q"/>
</dbReference>
<dbReference type="Gene3D" id="2.60.120.40">
    <property type="match status" value="2"/>
</dbReference>
<evidence type="ECO:0000256" key="3">
    <source>
        <dbReference type="ARBA" id="ARBA00022530"/>
    </source>
</evidence>
<gene>
    <name evidence="6" type="ORF">D5F01_LYC06430</name>
</gene>